<organism evidence="6 7">
    <name type="scientific">Vagococcus teuberi</name>
    <dbReference type="NCBI Taxonomy" id="519472"/>
    <lineage>
        <taxon>Bacteria</taxon>
        <taxon>Bacillati</taxon>
        <taxon>Bacillota</taxon>
        <taxon>Bacilli</taxon>
        <taxon>Lactobacillales</taxon>
        <taxon>Enterococcaceae</taxon>
        <taxon>Vagococcus</taxon>
    </lineage>
</organism>
<dbReference type="InterPro" id="IPR036390">
    <property type="entry name" value="WH_DNA-bd_sf"/>
</dbReference>
<evidence type="ECO:0000256" key="4">
    <source>
        <dbReference type="ARBA" id="ARBA00043263"/>
    </source>
</evidence>
<dbReference type="InterPro" id="IPR001845">
    <property type="entry name" value="HTH_ArsR_DNA-bd_dom"/>
</dbReference>
<proteinExistence type="predicted"/>
<dbReference type="PROSITE" id="PS00846">
    <property type="entry name" value="HTH_ARSR_1"/>
    <property type="match status" value="1"/>
</dbReference>
<evidence type="ECO:0000256" key="1">
    <source>
        <dbReference type="ARBA" id="ARBA00023015"/>
    </source>
</evidence>
<geneLocation type="plasmid" evidence="7">
    <name>ptb1 sequence</name>
</geneLocation>
<dbReference type="InterPro" id="IPR011991">
    <property type="entry name" value="ArsR-like_HTH"/>
</dbReference>
<dbReference type="InterPro" id="IPR018334">
    <property type="entry name" value="ArsR_HTH"/>
</dbReference>
<dbReference type="CDD" id="cd00090">
    <property type="entry name" value="HTH_ARSR"/>
    <property type="match status" value="1"/>
</dbReference>
<dbReference type="AlphaFoldDB" id="A0A1J0A8Q2"/>
<accession>A0A1J0A8Q2</accession>
<feature type="domain" description="HTH arsR-type" evidence="5">
    <location>
        <begin position="23"/>
        <end position="118"/>
    </location>
</feature>
<keyword evidence="6" id="KW-0614">Plasmid</keyword>
<dbReference type="GO" id="GO:0003700">
    <property type="term" value="F:DNA-binding transcription factor activity"/>
    <property type="evidence" value="ECO:0007669"/>
    <property type="project" value="InterPro"/>
</dbReference>
<dbReference type="InterPro" id="IPR036388">
    <property type="entry name" value="WH-like_DNA-bd_sf"/>
</dbReference>
<evidence type="ECO:0000313" key="6">
    <source>
        <dbReference type="EMBL" id="APB32299.1"/>
    </source>
</evidence>
<dbReference type="Gene3D" id="1.10.10.10">
    <property type="entry name" value="Winged helix-like DNA-binding domain superfamily/Winged helix DNA-binding domain"/>
    <property type="match status" value="1"/>
</dbReference>
<dbReference type="OrthoDB" id="9794330at2"/>
<evidence type="ECO:0000259" key="5">
    <source>
        <dbReference type="PROSITE" id="PS50987"/>
    </source>
</evidence>
<dbReference type="NCBIfam" id="NF033788">
    <property type="entry name" value="HTH_metalloreg"/>
    <property type="match status" value="1"/>
</dbReference>
<dbReference type="PANTHER" id="PTHR43132:SF6">
    <property type="entry name" value="HTH-TYPE TRANSCRIPTIONAL REPRESSOR CZRA"/>
    <property type="match status" value="1"/>
</dbReference>
<dbReference type="EMBL" id="CP017268">
    <property type="protein sequence ID" value="APB32299.1"/>
    <property type="molecule type" value="Genomic_DNA"/>
</dbReference>
<dbReference type="SMART" id="SM00418">
    <property type="entry name" value="HTH_ARSR"/>
    <property type="match status" value="1"/>
</dbReference>
<keyword evidence="4" id="KW-0105">Cadmium resistance</keyword>
<dbReference type="GO" id="GO:0003677">
    <property type="term" value="F:DNA binding"/>
    <property type="evidence" value="ECO:0007669"/>
    <property type="project" value="UniProtKB-KW"/>
</dbReference>
<dbReference type="Proteomes" id="UP000191200">
    <property type="component" value="Plasmid pTB1"/>
</dbReference>
<dbReference type="KEGG" id="vte:BHY08_10615"/>
<dbReference type="PROSITE" id="PS50987">
    <property type="entry name" value="HTH_ARSR_2"/>
    <property type="match status" value="1"/>
</dbReference>
<dbReference type="GO" id="GO:0046686">
    <property type="term" value="P:response to cadmium ion"/>
    <property type="evidence" value="ECO:0007669"/>
    <property type="project" value="UniProtKB-KW"/>
</dbReference>
<reference evidence="6 7" key="1">
    <citation type="submission" date="2016-09" db="EMBL/GenBank/DDBJ databases">
        <title>Vagococcus teuberi sp. nov., isolated from the Malian artisanal sour milk fene.</title>
        <authorList>
            <person name="Wullschleger S."/>
            <person name="Seifert C."/>
            <person name="Baumgartner S."/>
            <person name="Lacroix C."/>
            <person name="Bonfoh B."/>
            <person name="Stevens M.J."/>
            <person name="Meile L."/>
        </authorList>
    </citation>
    <scope>NUCLEOTIDE SEQUENCE [LARGE SCALE GENOMIC DNA]</scope>
    <source>
        <strain evidence="6 7">DSM 21459</strain>
        <plasmid evidence="7">ptb1 sequence</plasmid>
    </source>
</reference>
<name>A0A1J0A8Q2_9ENTE</name>
<dbReference type="Pfam" id="PF01022">
    <property type="entry name" value="HTH_5"/>
    <property type="match status" value="1"/>
</dbReference>
<protein>
    <submittedName>
        <fullName evidence="6">Transcriptional regulator</fullName>
    </submittedName>
</protein>
<keyword evidence="3" id="KW-0804">Transcription</keyword>
<evidence type="ECO:0000256" key="2">
    <source>
        <dbReference type="ARBA" id="ARBA00023125"/>
    </source>
</evidence>
<evidence type="ECO:0000256" key="3">
    <source>
        <dbReference type="ARBA" id="ARBA00023163"/>
    </source>
</evidence>
<dbReference type="InterPro" id="IPR051011">
    <property type="entry name" value="Metal_resp_trans_reg"/>
</dbReference>
<dbReference type="PANTHER" id="PTHR43132">
    <property type="entry name" value="ARSENICAL RESISTANCE OPERON REPRESSOR ARSR-RELATED"/>
    <property type="match status" value="1"/>
</dbReference>
<evidence type="ECO:0000313" key="7">
    <source>
        <dbReference type="Proteomes" id="UP000191200"/>
    </source>
</evidence>
<dbReference type="SUPFAM" id="SSF46785">
    <property type="entry name" value="Winged helix' DNA-binding domain"/>
    <property type="match status" value="1"/>
</dbReference>
<sequence length="120" mass="13604">MTNEICEITCIHEEQVTNSKERLKNTNSKDLSSLFKILSDENRFKILHALAYEDQLCVCDVANIIGATMANTSHHLQSLKKLGVVDSKKIGKLVYYFSSDDRIVELINLGKQLEQGDRCE</sequence>
<keyword evidence="7" id="KW-1185">Reference proteome</keyword>
<dbReference type="PRINTS" id="PR00778">
    <property type="entry name" value="HTHARSR"/>
</dbReference>
<gene>
    <name evidence="6" type="ORF">BHY08_10615</name>
</gene>
<keyword evidence="2" id="KW-0238">DNA-binding</keyword>
<keyword evidence="1" id="KW-0805">Transcription regulation</keyword>
<dbReference type="RefSeq" id="WP_071457902.1">
    <property type="nucleotide sequence ID" value="NZ_CP017268.1"/>
</dbReference>